<name>A0A7S4BZZ5_CHRCT</name>
<organism evidence="1">
    <name type="scientific">Chrysotila carterae</name>
    <name type="common">Marine alga</name>
    <name type="synonym">Syracosphaera carterae</name>
    <dbReference type="NCBI Taxonomy" id="13221"/>
    <lineage>
        <taxon>Eukaryota</taxon>
        <taxon>Haptista</taxon>
        <taxon>Haptophyta</taxon>
        <taxon>Prymnesiophyceae</taxon>
        <taxon>Isochrysidales</taxon>
        <taxon>Isochrysidaceae</taxon>
        <taxon>Chrysotila</taxon>
    </lineage>
</organism>
<protein>
    <submittedName>
        <fullName evidence="1">Uncharacterized protein</fullName>
    </submittedName>
</protein>
<evidence type="ECO:0000313" key="1">
    <source>
        <dbReference type="EMBL" id="CAE0782650.1"/>
    </source>
</evidence>
<dbReference type="EMBL" id="HBIZ01055315">
    <property type="protein sequence ID" value="CAE0782650.1"/>
    <property type="molecule type" value="Transcribed_RNA"/>
</dbReference>
<gene>
    <name evidence="1" type="ORF">PCAR00345_LOCUS35352</name>
</gene>
<dbReference type="AlphaFoldDB" id="A0A7S4BZZ5"/>
<sequence>MAETAMLHQPKESQESAPLRIRDLDTGRMIPIEQADLLWQPMLVLDLDSNTLRPLEAIETPTAVAQELLAPPAATLRFRSYVLEVTKLKLPLALLQFRLSRIEPRTSWRPAVTTEVFRACRRTDESGATHFDVRWKDGPLQFTGKLECLQQTAPEVQELAMYDDHIYDVEFPRELGFIRMKRVEKGAKGERLIEVVIPKVSLDSSSAEHVADAAVGDSTMHRYDGKRSLEQMFVLRGKISILDNRPLVELRHRDDRGKLVVALSARRMKTAKDDAWKVASMHPLSAFQTFCVLLAINNADGARVA</sequence>
<accession>A0A7S4BZZ5</accession>
<proteinExistence type="predicted"/>
<reference evidence="1" key="1">
    <citation type="submission" date="2021-01" db="EMBL/GenBank/DDBJ databases">
        <authorList>
            <person name="Corre E."/>
            <person name="Pelletier E."/>
            <person name="Niang G."/>
            <person name="Scheremetjew M."/>
            <person name="Finn R."/>
            <person name="Kale V."/>
            <person name="Holt S."/>
            <person name="Cochrane G."/>
            <person name="Meng A."/>
            <person name="Brown T."/>
            <person name="Cohen L."/>
        </authorList>
    </citation>
    <scope>NUCLEOTIDE SEQUENCE</scope>
    <source>
        <strain evidence="1">CCMP645</strain>
    </source>
</reference>